<dbReference type="InterPro" id="IPR002123">
    <property type="entry name" value="Plipid/glycerol_acylTrfase"/>
</dbReference>
<dbReference type="GO" id="GO:0003841">
    <property type="term" value="F:1-acylglycerol-3-phosphate O-acyltransferase activity"/>
    <property type="evidence" value="ECO:0007669"/>
    <property type="project" value="UniProtKB-EC"/>
</dbReference>
<accession>A0A3B0U8E0</accession>
<dbReference type="SMART" id="SM00563">
    <property type="entry name" value="PlsC"/>
    <property type="match status" value="1"/>
</dbReference>
<proteinExistence type="predicted"/>
<gene>
    <name evidence="5" type="ORF">MNBD_ALPHA11-1647</name>
</gene>
<protein>
    <submittedName>
        <fullName evidence="5">Acyl-CoA:1-acyl-sn-glycerol-3-phosphate acyltransferase</fullName>
        <ecNumber evidence="5">2.3.1.51</ecNumber>
    </submittedName>
</protein>
<keyword evidence="3" id="KW-0472">Membrane</keyword>
<dbReference type="Pfam" id="PF01553">
    <property type="entry name" value="Acyltransferase"/>
    <property type="match status" value="1"/>
</dbReference>
<evidence type="ECO:0000256" key="2">
    <source>
        <dbReference type="ARBA" id="ARBA00023315"/>
    </source>
</evidence>
<feature type="domain" description="Phospholipid/glycerol acyltransferase" evidence="4">
    <location>
        <begin position="76"/>
        <end position="190"/>
    </location>
</feature>
<dbReference type="SUPFAM" id="SSF69593">
    <property type="entry name" value="Glycerol-3-phosphate (1)-acyltransferase"/>
    <property type="match status" value="1"/>
</dbReference>
<sequence>MIVQAIRSAVFYLLFFIVTLVLSTIASIGALIPPWSQKIARTIANIWAKTTGVLLLLTVGIKIKVTGLENLPDTPCIVASKHQSDLDTIALYPNLGDPAFISKIELFRVPLLGTVIRAMGTISVDRKKKSTALRDLIEQGRNRIENGQNIFIFPEGTRKAPLAPPNFRFGTAKLYEELNVPVVPVALNSGLFWGRNSLILWPGTAKFEILPAILPGLPAKDLHEKMIEAIDTNSKKLLLDAVDEGLSRPIDKDFRARIENAR</sequence>
<evidence type="ECO:0000313" key="5">
    <source>
        <dbReference type="EMBL" id="VAW21757.1"/>
    </source>
</evidence>
<dbReference type="EMBL" id="UOEQ01000373">
    <property type="protein sequence ID" value="VAW21757.1"/>
    <property type="molecule type" value="Genomic_DNA"/>
</dbReference>
<evidence type="ECO:0000256" key="1">
    <source>
        <dbReference type="ARBA" id="ARBA00022679"/>
    </source>
</evidence>
<keyword evidence="2 5" id="KW-0012">Acyltransferase</keyword>
<keyword evidence="1 5" id="KW-0808">Transferase</keyword>
<dbReference type="PANTHER" id="PTHR10434">
    <property type="entry name" value="1-ACYL-SN-GLYCEROL-3-PHOSPHATE ACYLTRANSFERASE"/>
    <property type="match status" value="1"/>
</dbReference>
<dbReference type="GO" id="GO:0006654">
    <property type="term" value="P:phosphatidic acid biosynthetic process"/>
    <property type="evidence" value="ECO:0007669"/>
    <property type="project" value="TreeGrafter"/>
</dbReference>
<dbReference type="EC" id="2.3.1.51" evidence="5"/>
<evidence type="ECO:0000256" key="3">
    <source>
        <dbReference type="SAM" id="Phobius"/>
    </source>
</evidence>
<evidence type="ECO:0000259" key="4">
    <source>
        <dbReference type="SMART" id="SM00563"/>
    </source>
</evidence>
<feature type="transmembrane region" description="Helical" evidence="3">
    <location>
        <begin position="12"/>
        <end position="32"/>
    </location>
</feature>
<name>A0A3B0U8E0_9ZZZZ</name>
<organism evidence="5">
    <name type="scientific">hydrothermal vent metagenome</name>
    <dbReference type="NCBI Taxonomy" id="652676"/>
    <lineage>
        <taxon>unclassified sequences</taxon>
        <taxon>metagenomes</taxon>
        <taxon>ecological metagenomes</taxon>
    </lineage>
</organism>
<keyword evidence="3" id="KW-1133">Transmembrane helix</keyword>
<dbReference type="CDD" id="cd07989">
    <property type="entry name" value="LPLAT_AGPAT-like"/>
    <property type="match status" value="1"/>
</dbReference>
<dbReference type="PANTHER" id="PTHR10434:SF40">
    <property type="entry name" value="1-ACYL-SN-GLYCEROL-3-PHOSPHATE ACYLTRANSFERASE"/>
    <property type="match status" value="1"/>
</dbReference>
<keyword evidence="3" id="KW-0812">Transmembrane</keyword>
<reference evidence="5" key="1">
    <citation type="submission" date="2018-06" db="EMBL/GenBank/DDBJ databases">
        <authorList>
            <person name="Zhirakovskaya E."/>
        </authorList>
    </citation>
    <scope>NUCLEOTIDE SEQUENCE</scope>
</reference>
<dbReference type="AlphaFoldDB" id="A0A3B0U8E0"/>